<dbReference type="InterPro" id="IPR000126">
    <property type="entry name" value="V8_ser_AS"/>
</dbReference>
<proteinExistence type="predicted"/>
<dbReference type="PANTHER" id="PTHR14389">
    <property type="entry name" value="SI:CH1073-475A24.1"/>
    <property type="match status" value="1"/>
</dbReference>
<evidence type="ECO:0000256" key="6">
    <source>
        <dbReference type="SAM" id="SignalP"/>
    </source>
</evidence>
<dbReference type="PROSITE" id="PS00673">
    <property type="entry name" value="V8_SER"/>
    <property type="match status" value="1"/>
</dbReference>
<keyword evidence="3" id="KW-0378">Hydrolase</keyword>
<dbReference type="InterPro" id="IPR009003">
    <property type="entry name" value="Peptidase_S1_PA"/>
</dbReference>
<keyword evidence="8" id="KW-1185">Reference proteome</keyword>
<evidence type="ECO:0000313" key="8">
    <source>
        <dbReference type="Proteomes" id="UP000319908"/>
    </source>
</evidence>
<comment type="caution">
    <text evidence="7">The sequence shown here is derived from an EMBL/GenBank/DDBJ whole genome shotgun (WGS) entry which is preliminary data.</text>
</comment>
<evidence type="ECO:0000256" key="2">
    <source>
        <dbReference type="ARBA" id="ARBA00022729"/>
    </source>
</evidence>
<dbReference type="EMBL" id="SJPU01000002">
    <property type="protein sequence ID" value="TWU16276.1"/>
    <property type="molecule type" value="Genomic_DNA"/>
</dbReference>
<evidence type="ECO:0008006" key="9">
    <source>
        <dbReference type="Google" id="ProtNLM"/>
    </source>
</evidence>
<evidence type="ECO:0000256" key="5">
    <source>
        <dbReference type="SAM" id="MobiDB-lite"/>
    </source>
</evidence>
<keyword evidence="4" id="KW-0720">Serine protease</keyword>
<reference evidence="7 8" key="1">
    <citation type="journal article" date="2020" name="Antonie Van Leeuwenhoek">
        <title>Rhodopirellula heiligendammensis sp. nov., Rhodopirellula pilleata sp. nov., and Rhodopirellula solitaria sp. nov. isolated from natural or artificial marine surfaces in Northern Germany and California, USA, and emended description of the genus Rhodopirellula.</title>
        <authorList>
            <person name="Kallscheuer N."/>
            <person name="Wiegand S."/>
            <person name="Jogler M."/>
            <person name="Boedeker C."/>
            <person name="Peeters S.H."/>
            <person name="Rast P."/>
            <person name="Heuer A."/>
            <person name="Jetten M.S.M."/>
            <person name="Rohde M."/>
            <person name="Jogler C."/>
        </authorList>
    </citation>
    <scope>NUCLEOTIDE SEQUENCE [LARGE SCALE GENOMIC DNA]</scope>
    <source>
        <strain evidence="7 8">Poly21</strain>
    </source>
</reference>
<dbReference type="GO" id="GO:0008236">
    <property type="term" value="F:serine-type peptidase activity"/>
    <property type="evidence" value="ECO:0007669"/>
    <property type="project" value="UniProtKB-KW"/>
</dbReference>
<feature type="chain" id="PRO_5023121448" description="Serine protease" evidence="6">
    <location>
        <begin position="32"/>
        <end position="575"/>
    </location>
</feature>
<evidence type="ECO:0000256" key="4">
    <source>
        <dbReference type="ARBA" id="ARBA00022825"/>
    </source>
</evidence>
<feature type="compositionally biased region" description="Polar residues" evidence="5">
    <location>
        <begin position="107"/>
        <end position="122"/>
    </location>
</feature>
<gene>
    <name evidence="7" type="ORF">Poly21_34810</name>
</gene>
<evidence type="ECO:0000256" key="3">
    <source>
        <dbReference type="ARBA" id="ARBA00022801"/>
    </source>
</evidence>
<feature type="region of interest" description="Disordered" evidence="5">
    <location>
        <begin position="107"/>
        <end position="130"/>
    </location>
</feature>
<keyword evidence="2 6" id="KW-0732">Signal</keyword>
<dbReference type="SUPFAM" id="SSF50494">
    <property type="entry name" value="Trypsin-like serine proteases"/>
    <property type="match status" value="1"/>
</dbReference>
<evidence type="ECO:0000313" key="7">
    <source>
        <dbReference type="EMBL" id="TWU16276.1"/>
    </source>
</evidence>
<evidence type="ECO:0000256" key="1">
    <source>
        <dbReference type="ARBA" id="ARBA00022670"/>
    </source>
</evidence>
<name>A0A5C6BYC5_9BACT</name>
<protein>
    <recommendedName>
        <fullName evidence="9">Serine protease</fullName>
    </recommendedName>
</protein>
<organism evidence="7 8">
    <name type="scientific">Allorhodopirellula heiligendammensis</name>
    <dbReference type="NCBI Taxonomy" id="2714739"/>
    <lineage>
        <taxon>Bacteria</taxon>
        <taxon>Pseudomonadati</taxon>
        <taxon>Planctomycetota</taxon>
        <taxon>Planctomycetia</taxon>
        <taxon>Pirellulales</taxon>
        <taxon>Pirellulaceae</taxon>
        <taxon>Allorhodopirellula</taxon>
    </lineage>
</organism>
<dbReference type="OrthoDB" id="5522031at2"/>
<dbReference type="GO" id="GO:0006508">
    <property type="term" value="P:proteolysis"/>
    <property type="evidence" value="ECO:0007669"/>
    <property type="project" value="UniProtKB-KW"/>
</dbReference>
<dbReference type="Pfam" id="PF13365">
    <property type="entry name" value="Trypsin_2"/>
    <property type="match status" value="1"/>
</dbReference>
<keyword evidence="1" id="KW-0645">Protease</keyword>
<accession>A0A5C6BYC5</accession>
<dbReference type="Gene3D" id="2.40.10.10">
    <property type="entry name" value="Trypsin-like serine proteases"/>
    <property type="match status" value="1"/>
</dbReference>
<dbReference type="Proteomes" id="UP000319908">
    <property type="component" value="Unassembled WGS sequence"/>
</dbReference>
<feature type="signal peptide" evidence="6">
    <location>
        <begin position="1"/>
        <end position="31"/>
    </location>
</feature>
<dbReference type="RefSeq" id="WP_146407963.1">
    <property type="nucleotide sequence ID" value="NZ_SJPU01000002.1"/>
</dbReference>
<sequence>MKTSSSTVLRFPQLRVLVVLLQVALANVVFGQTDADVEAFIERYEAYNRSRPILAFPKDAQNHTRRVTGAFGWSGKTLEFRVDHPVADTSPPIHVAPHGEARFHTNKTSQTRGLAEESQPTLSIDPVTVGSRGALGMTHTDAANERSRYIKRAEIMADLPLTVTTRNRGDTTEITGMTLKAVDQWKQRSREIGPTMAVANVDRAMDHVEQDFQRWVQQPESITAERELQASLHSAEEAIVMSYQEGVGAASERELLCQQLGDIREAGLKARFGRMDNYRPEVYELIYQNSRSCCALVRAGEDRPFGTGVLIGEGLILTCLHNFTLMGLEPSQCEAWFNYESTHAHPTQAPDVFPLGDMICAGQPIGPLHVQLDFALVELRGKDDGPRIHELTNGGELKYPLPTLDDRQLLRDDAIYVVGHPAGAMRLVHDNAFVLFPFRTNQFGFDKLRMEMCYETNKSPDSENEWRQFMGSFISRSATSPFESSKQYEQYSLRWEGMPVFAADCDTSRGNSGSPVFDRLTNGLIGLLHAGEADLSESYQSGWRRHEAILPIELIISQATSQSPDWLAKYQVKTR</sequence>
<dbReference type="AlphaFoldDB" id="A0A5C6BYC5"/>
<dbReference type="InterPro" id="IPR043504">
    <property type="entry name" value="Peptidase_S1_PA_chymotrypsin"/>
</dbReference>
<dbReference type="PANTHER" id="PTHR14389:SF3">
    <property type="entry name" value="PROTEIN FAM111A-LIKE"/>
    <property type="match status" value="1"/>
</dbReference>